<dbReference type="EMBL" id="BT096985">
    <property type="protein sequence ID" value="ACU21170.1"/>
    <property type="molecule type" value="mRNA"/>
</dbReference>
<reference evidence="1" key="1">
    <citation type="submission" date="2009-08" db="EMBL/GenBank/DDBJ databases">
        <authorList>
            <person name="Cheung F."/>
            <person name="Xiao Y."/>
            <person name="Chan A."/>
            <person name="Moskal W."/>
            <person name="Town C.D."/>
        </authorList>
    </citation>
    <scope>NUCLEOTIDE SEQUENCE</scope>
</reference>
<evidence type="ECO:0000313" key="1">
    <source>
        <dbReference type="EMBL" id="ACU21170.1"/>
    </source>
</evidence>
<proteinExistence type="evidence at transcript level"/>
<protein>
    <submittedName>
        <fullName evidence="1">Uncharacterized protein</fullName>
    </submittedName>
</protein>
<name>C6TH68_SOYBN</name>
<organism evidence="1">
    <name type="scientific">Glycine max</name>
    <name type="common">Soybean</name>
    <name type="synonym">Glycine hispida</name>
    <dbReference type="NCBI Taxonomy" id="3847"/>
    <lineage>
        <taxon>Eukaryota</taxon>
        <taxon>Viridiplantae</taxon>
        <taxon>Streptophyta</taxon>
        <taxon>Embryophyta</taxon>
        <taxon>Tracheophyta</taxon>
        <taxon>Spermatophyta</taxon>
        <taxon>Magnoliopsida</taxon>
        <taxon>eudicotyledons</taxon>
        <taxon>Gunneridae</taxon>
        <taxon>Pentapetalae</taxon>
        <taxon>rosids</taxon>
        <taxon>fabids</taxon>
        <taxon>Fabales</taxon>
        <taxon>Fabaceae</taxon>
        <taxon>Papilionoideae</taxon>
        <taxon>50 kb inversion clade</taxon>
        <taxon>NPAAA clade</taxon>
        <taxon>indigoferoid/millettioid clade</taxon>
        <taxon>Phaseoleae</taxon>
        <taxon>Glycine</taxon>
        <taxon>Glycine subgen. Soja</taxon>
    </lineage>
</organism>
<accession>C6TH68</accession>
<dbReference type="AlphaFoldDB" id="C6TH68"/>
<sequence>MMSWESCSRIFWSRLMRLFCRWQNLVRGRVCSACRQWCLQCTWSPSAPPLLGRGMRVRSETPSSAMVSMIFLISSTHWDLPT</sequence>